<dbReference type="STRING" id="198628.Dda3937_01100"/>
<evidence type="ECO:0000313" key="2">
    <source>
        <dbReference type="Proteomes" id="UP000006859"/>
    </source>
</evidence>
<sequence length="479" mass="54141">MMSSAADIRRAIYETLPADTSYNGSAPPLKHLYIPPAHLKALRPESLLVVGTRGVGKSVWTAALGDPALRKVLGSSIPQLDSTDIHIGFSERPNNNDYPDPDTFSHLVSRFEAYDIWRTIVISGITSLTQQPLPVQQGNWPEKVSWVQQHPEEIAATLSQSNQALENNGRYALILFDALDRLSTDWPVMDKIVRGLLRVVLWLKPYSRLTAKVFLREDQLERTVTDFPDASKLLATKAELSWARHDLHGLLWQYLINGEKSHGEVLRECYTKTLSTELDDSDNRFVPHDVVKRDTASQRGLFEALAGPWMGKDRRRGVPYVWAVSHLADGKGRTSPRSFLAAIRQAAEDSMERYPDYAYSLHYESIKRGVQKASEIRVSELTEDYPWVNEFLTPLNGLNVPIDFSVIQQRWDEMFPQGLPGNPNKLPPQHAQKGWPGLKLDLLRIGVFEERNSERIDMPDLYRVGFGLGRKGGVKPQKS</sequence>
<reference evidence="1 2" key="1">
    <citation type="journal article" date="2011" name="J. Bacteriol.">
        <title>Genome sequence of the plant-pathogenic bacterium Dickeya dadantii 3937.</title>
        <authorList>
            <person name="Glasner J.D."/>
            <person name="Yang C.H."/>
            <person name="Reverchon S."/>
            <person name="Hugouvieux-Cotte-Pattat N."/>
            <person name="Condemine G."/>
            <person name="Bohin J.P."/>
            <person name="Van Gijsegem F."/>
            <person name="Yang S."/>
            <person name="Franza T."/>
            <person name="Expert D."/>
            <person name="Plunkett G. III"/>
            <person name="San Francisco M.J."/>
            <person name="Charkowski A.O."/>
            <person name="Py B."/>
            <person name="Bell K."/>
            <person name="Rauscher L."/>
            <person name="Rodriguez-Palenzuela P."/>
            <person name="Toussaint A."/>
            <person name="Holeva M.C."/>
            <person name="He S.Y."/>
            <person name="Douet V."/>
            <person name="Boccara M."/>
            <person name="Blanco C."/>
            <person name="Toth I."/>
            <person name="Anderson B.D."/>
            <person name="Biehl B.S."/>
            <person name="Mau B."/>
            <person name="Flynn S.M."/>
            <person name="Barras F."/>
            <person name="Lindeberg M."/>
            <person name="Birch P.R."/>
            <person name="Tsuyumu S."/>
            <person name="Shi X."/>
            <person name="Hibbing M."/>
            <person name="Yap M.N."/>
            <person name="Carpentier M."/>
            <person name="Dassa E."/>
            <person name="Umehara M."/>
            <person name="Kim J.F."/>
            <person name="Rusch M."/>
            <person name="Soni P."/>
            <person name="Mayhew G.F."/>
            <person name="Fouts D.E."/>
            <person name="Gill S.R."/>
            <person name="Blattner F.R."/>
            <person name="Keen N.T."/>
            <person name="Perna N.T."/>
        </authorList>
    </citation>
    <scope>NUCLEOTIDE SEQUENCE [LARGE SCALE GENOMIC DNA]</scope>
    <source>
        <strain evidence="1 2">3937</strain>
    </source>
</reference>
<dbReference type="EMBL" id="CP002038">
    <property type="protein sequence ID" value="ADN00748.1"/>
    <property type="molecule type" value="Genomic_DNA"/>
</dbReference>
<name>E0SDQ6_DICD3</name>
<organism evidence="1 2">
    <name type="scientific">Dickeya dadantii (strain 3937)</name>
    <name type="common">Erwinia chrysanthemi (strain 3937)</name>
    <dbReference type="NCBI Taxonomy" id="198628"/>
    <lineage>
        <taxon>Bacteria</taxon>
        <taxon>Pseudomonadati</taxon>
        <taxon>Pseudomonadota</taxon>
        <taxon>Gammaproteobacteria</taxon>
        <taxon>Enterobacterales</taxon>
        <taxon>Pectobacteriaceae</taxon>
        <taxon>Dickeya</taxon>
    </lineage>
</organism>
<dbReference type="Proteomes" id="UP000006859">
    <property type="component" value="Chromosome"/>
</dbReference>
<dbReference type="eggNOG" id="COG0455">
    <property type="taxonomic scope" value="Bacteria"/>
</dbReference>
<keyword evidence="2" id="KW-1185">Reference proteome</keyword>
<dbReference type="PATRIC" id="fig|198628.6.peg.4502"/>
<dbReference type="HOGENOM" id="CLU_041406_0_0_6"/>
<accession>E0SDQ6</accession>
<proteinExistence type="predicted"/>
<dbReference type="AlphaFoldDB" id="E0SDQ6"/>
<evidence type="ECO:0000313" key="1">
    <source>
        <dbReference type="EMBL" id="ADN00748.1"/>
    </source>
</evidence>
<protein>
    <submittedName>
        <fullName evidence="1">ABC-type cobalamin/Fe3+-siderophores transport systems, ATPase component</fullName>
    </submittedName>
</protein>
<dbReference type="KEGG" id="ddd:Dda3937_01100"/>
<dbReference type="OrthoDB" id="8444549at2"/>
<dbReference type="RefSeq" id="WP_013320140.1">
    <property type="nucleotide sequence ID" value="NC_014500.1"/>
</dbReference>
<gene>
    <name evidence="1" type="ordered locus">Dda3937_01100</name>
</gene>